<reference evidence="2 3" key="1">
    <citation type="submission" date="2019-02" db="EMBL/GenBank/DDBJ databases">
        <authorList>
            <consortium name="Pathogen Informatics"/>
        </authorList>
    </citation>
    <scope>NUCLEOTIDE SEQUENCE [LARGE SCALE GENOMIC DNA]</scope>
    <source>
        <strain evidence="2 3">3012STDY6756504</strain>
    </source>
</reference>
<evidence type="ECO:0000259" key="1">
    <source>
        <dbReference type="Pfam" id="PF26527"/>
    </source>
</evidence>
<gene>
    <name evidence="2" type="ORF">NCTC10797_00072</name>
</gene>
<dbReference type="AlphaFoldDB" id="A0A4V6IBL5"/>
<accession>A0A4V6IBL5</accession>
<sequence>MNHTSGRRRRSLLASGVALVTLVLGAAIGLAAQPEPPPATAPLAPAADEWPVRVLVEQPSSLATADCVERRSAEVVSGTGPGGPTDGPAAIFAFQRGYFQDRSAAMAREVVAEDAAVPPAVDIQRGIDITPVETRYCVQITPGRLVGGGQVGEWEVALTVQYPGEEPRVLNQTVTTRYHAGRTVITAITKS</sequence>
<dbReference type="PROSITE" id="PS51318">
    <property type="entry name" value="TAT"/>
    <property type="match status" value="1"/>
</dbReference>
<dbReference type="Proteomes" id="UP000290439">
    <property type="component" value="Chromosome"/>
</dbReference>
<name>A0A4V6IBL5_9NOCA</name>
<dbReference type="RefSeq" id="WP_130915524.1">
    <property type="nucleotide sequence ID" value="NZ_LR215973.1"/>
</dbReference>
<dbReference type="EMBL" id="LR215973">
    <property type="protein sequence ID" value="VFA96323.1"/>
    <property type="molecule type" value="Genomic_DNA"/>
</dbReference>
<dbReference type="InterPro" id="IPR058489">
    <property type="entry name" value="DUF8176"/>
</dbReference>
<organism evidence="2 3">
    <name type="scientific">Nocardia cyriacigeorgica</name>
    <dbReference type="NCBI Taxonomy" id="135487"/>
    <lineage>
        <taxon>Bacteria</taxon>
        <taxon>Bacillati</taxon>
        <taxon>Actinomycetota</taxon>
        <taxon>Actinomycetes</taxon>
        <taxon>Mycobacteriales</taxon>
        <taxon>Nocardiaceae</taxon>
        <taxon>Nocardia</taxon>
    </lineage>
</organism>
<evidence type="ECO:0000313" key="3">
    <source>
        <dbReference type="Proteomes" id="UP000290439"/>
    </source>
</evidence>
<evidence type="ECO:0000313" key="2">
    <source>
        <dbReference type="EMBL" id="VFA96323.1"/>
    </source>
</evidence>
<feature type="domain" description="DUF8176" evidence="1">
    <location>
        <begin position="65"/>
        <end position="189"/>
    </location>
</feature>
<proteinExistence type="predicted"/>
<dbReference type="Pfam" id="PF26527">
    <property type="entry name" value="DUF8176"/>
    <property type="match status" value="1"/>
</dbReference>
<dbReference type="InterPro" id="IPR006311">
    <property type="entry name" value="TAT_signal"/>
</dbReference>
<protein>
    <recommendedName>
        <fullName evidence="1">DUF8176 domain-containing protein</fullName>
    </recommendedName>
</protein>